<protein>
    <submittedName>
        <fullName evidence="2">Uncharacterized protein</fullName>
    </submittedName>
</protein>
<feature type="transmembrane region" description="Helical" evidence="1">
    <location>
        <begin position="141"/>
        <end position="159"/>
    </location>
</feature>
<name>A0A0W0WN32_9GAMM</name>
<evidence type="ECO:0000313" key="2">
    <source>
        <dbReference type="EMBL" id="KTD33742.1"/>
    </source>
</evidence>
<comment type="caution">
    <text evidence="2">The sequence shown here is derived from an EMBL/GenBank/DDBJ whole genome shotgun (WGS) entry which is preliminary data.</text>
</comment>
<keyword evidence="3" id="KW-1185">Reference proteome</keyword>
<keyword evidence="1" id="KW-1133">Transmembrane helix</keyword>
<reference evidence="2 3" key="1">
    <citation type="submission" date="2015-11" db="EMBL/GenBank/DDBJ databases">
        <title>Genomic analysis of 38 Legionella species identifies large and diverse effector repertoires.</title>
        <authorList>
            <person name="Burstein D."/>
            <person name="Amaro F."/>
            <person name="Zusman T."/>
            <person name="Lifshitz Z."/>
            <person name="Cohen O."/>
            <person name="Gilbert J.A."/>
            <person name="Pupko T."/>
            <person name="Shuman H.A."/>
            <person name="Segal G."/>
        </authorList>
    </citation>
    <scope>NUCLEOTIDE SEQUENCE [LARGE SCALE GENOMIC DNA]</scope>
    <source>
        <strain evidence="2 3">ATCC 49506</strain>
    </source>
</reference>
<dbReference type="EMBL" id="LNYO01000022">
    <property type="protein sequence ID" value="KTD33742.1"/>
    <property type="molecule type" value="Genomic_DNA"/>
</dbReference>
<keyword evidence="1" id="KW-0472">Membrane</keyword>
<dbReference type="Proteomes" id="UP000054725">
    <property type="component" value="Unassembled WGS sequence"/>
</dbReference>
<gene>
    <name evidence="2" type="ORF">Lnau_2219</name>
</gene>
<feature type="transmembrane region" description="Helical" evidence="1">
    <location>
        <begin position="99"/>
        <end position="121"/>
    </location>
</feature>
<accession>A0A0W0WN32</accession>
<evidence type="ECO:0000313" key="3">
    <source>
        <dbReference type="Proteomes" id="UP000054725"/>
    </source>
</evidence>
<organism evidence="2 3">
    <name type="scientific">Legionella nautarum</name>
    <dbReference type="NCBI Taxonomy" id="45070"/>
    <lineage>
        <taxon>Bacteria</taxon>
        <taxon>Pseudomonadati</taxon>
        <taxon>Pseudomonadota</taxon>
        <taxon>Gammaproteobacteria</taxon>
        <taxon>Legionellales</taxon>
        <taxon>Legionellaceae</taxon>
        <taxon>Legionella</taxon>
    </lineage>
</organism>
<keyword evidence="1" id="KW-0812">Transmembrane</keyword>
<dbReference type="PATRIC" id="fig|45070.6.peg.2343"/>
<dbReference type="AlphaFoldDB" id="A0A0W0WN32"/>
<evidence type="ECO:0000256" key="1">
    <source>
        <dbReference type="SAM" id="Phobius"/>
    </source>
</evidence>
<proteinExistence type="predicted"/>
<sequence>MKTGKNEHIEHIEGNTDCIITVAKPHTEEQPTLSSDVSEGEVTAYNVDVESKDEIVSEEGQEEDEIRPRNNRTLEDNQSVEVRLSPLTMSRLTYQRCKAGFFGGTIGGLAGAGAAAANAIYSVENESPPNVDAGSVLAVDIGAPILGISSGILAGLCFYEAGRATRKLISTCWQSSSEDQESQYRVIPT</sequence>